<sequence length="679" mass="73255">MPSQLRIKTRGSFELPDQMFTDILIKYQWKPKRNHISACVRSSEVHPKTAAIFKPTGKILPNVIPPPLRKLVAGKSVSHGFADHRAEDTLEECLSSPAFSGHPNGCIIAHPPIEMQCSMVPLPPSGHPIRVPITIRSNPNLGFEVSDHPTVPLPLSFPSEAQTSILVPINPPLTMLEVVYGEEAAIFMNGTAAAISIQINGDYAYYLKGSLVDISNRKAPVKGRRKSIHFSYDVEAATVEKGQVVGLGTQPAAIPLSPIQDKQDPPSSQEVVVLKEHYTADDATIVVRHQSTAHMESRGPSQPLAKEGFVGPPSSLDQLTSKGNKPNGSHQGKKVAGSVVLTSNSFEVLQTRDEADPPKKHYFGDCSKAFPKAAGLGSFTSLNVKSEVTTLVTPGSVPGPDKLKLKPTETVMEFPYPTPPQDASWRATEASEGWSSNLSKDTDLELRIARKSPSLEAEALCAAASAFSLADAGYKDTSCCGSQPCGTMPRSHTRADSEVASRQAQARPGAVDKRDVPPRRRLALAVSPESEWGTRAVDPALQEDEPSPLDGMFVDDAATIPSSCVLYQLTHENAVDISNRQAPVKGRRKSIHFSYDVEAATMEKGQVVGHGTQLAVIPLSPIQDKQDPPSSQEVVVLKEHYTADDATSQQITMANIFTSIADYDDDADVAVRHPMGLCF</sequence>
<accession>A0AAD3Y550</accession>
<feature type="region of interest" description="Disordered" evidence="1">
    <location>
        <begin position="485"/>
        <end position="516"/>
    </location>
</feature>
<evidence type="ECO:0000256" key="1">
    <source>
        <dbReference type="SAM" id="MobiDB-lite"/>
    </source>
</evidence>
<dbReference type="Proteomes" id="UP001279734">
    <property type="component" value="Unassembled WGS sequence"/>
</dbReference>
<reference evidence="2" key="1">
    <citation type="submission" date="2023-05" db="EMBL/GenBank/DDBJ databases">
        <title>Nepenthes gracilis genome sequencing.</title>
        <authorList>
            <person name="Fukushima K."/>
        </authorList>
    </citation>
    <scope>NUCLEOTIDE SEQUENCE</scope>
    <source>
        <strain evidence="2">SING2019-196</strain>
    </source>
</reference>
<dbReference type="AlphaFoldDB" id="A0AAD3Y550"/>
<comment type="caution">
    <text evidence="2">The sequence shown here is derived from an EMBL/GenBank/DDBJ whole genome shotgun (WGS) entry which is preliminary data.</text>
</comment>
<dbReference type="EMBL" id="BSYO01000037">
    <property type="protein sequence ID" value="GMH29952.1"/>
    <property type="molecule type" value="Genomic_DNA"/>
</dbReference>
<keyword evidence="3" id="KW-1185">Reference proteome</keyword>
<protein>
    <submittedName>
        <fullName evidence="2">Uncharacterized protein</fullName>
    </submittedName>
</protein>
<name>A0AAD3Y550_NEPGR</name>
<feature type="region of interest" description="Disordered" evidence="1">
    <location>
        <begin position="292"/>
        <end position="335"/>
    </location>
</feature>
<feature type="compositionally biased region" description="Polar residues" evidence="1">
    <location>
        <begin position="315"/>
        <end position="330"/>
    </location>
</feature>
<evidence type="ECO:0000313" key="3">
    <source>
        <dbReference type="Proteomes" id="UP001279734"/>
    </source>
</evidence>
<evidence type="ECO:0000313" key="2">
    <source>
        <dbReference type="EMBL" id="GMH29952.1"/>
    </source>
</evidence>
<organism evidence="2 3">
    <name type="scientific">Nepenthes gracilis</name>
    <name type="common">Slender pitcher plant</name>
    <dbReference type="NCBI Taxonomy" id="150966"/>
    <lineage>
        <taxon>Eukaryota</taxon>
        <taxon>Viridiplantae</taxon>
        <taxon>Streptophyta</taxon>
        <taxon>Embryophyta</taxon>
        <taxon>Tracheophyta</taxon>
        <taxon>Spermatophyta</taxon>
        <taxon>Magnoliopsida</taxon>
        <taxon>eudicotyledons</taxon>
        <taxon>Gunneridae</taxon>
        <taxon>Pentapetalae</taxon>
        <taxon>Caryophyllales</taxon>
        <taxon>Nepenthaceae</taxon>
        <taxon>Nepenthes</taxon>
    </lineage>
</organism>
<gene>
    <name evidence="2" type="ORF">Nepgr_031795</name>
</gene>
<proteinExistence type="predicted"/>